<evidence type="ECO:0000313" key="3">
    <source>
        <dbReference type="Proteomes" id="UP001194468"/>
    </source>
</evidence>
<evidence type="ECO:0000313" key="2">
    <source>
        <dbReference type="EMBL" id="KAF8425011.1"/>
    </source>
</evidence>
<feature type="region of interest" description="Disordered" evidence="1">
    <location>
        <begin position="1"/>
        <end position="89"/>
    </location>
</feature>
<reference evidence="2" key="1">
    <citation type="submission" date="2019-10" db="EMBL/GenBank/DDBJ databases">
        <authorList>
            <consortium name="DOE Joint Genome Institute"/>
            <person name="Kuo A."/>
            <person name="Miyauchi S."/>
            <person name="Kiss E."/>
            <person name="Drula E."/>
            <person name="Kohler A."/>
            <person name="Sanchez-Garcia M."/>
            <person name="Andreopoulos B."/>
            <person name="Barry K.W."/>
            <person name="Bonito G."/>
            <person name="Buee M."/>
            <person name="Carver A."/>
            <person name="Chen C."/>
            <person name="Cichocki N."/>
            <person name="Clum A."/>
            <person name="Culley D."/>
            <person name="Crous P.W."/>
            <person name="Fauchery L."/>
            <person name="Girlanda M."/>
            <person name="Hayes R."/>
            <person name="Keri Z."/>
            <person name="LaButti K."/>
            <person name="Lipzen A."/>
            <person name="Lombard V."/>
            <person name="Magnuson J."/>
            <person name="Maillard F."/>
            <person name="Morin E."/>
            <person name="Murat C."/>
            <person name="Nolan M."/>
            <person name="Ohm R."/>
            <person name="Pangilinan J."/>
            <person name="Pereira M."/>
            <person name="Perotto S."/>
            <person name="Peter M."/>
            <person name="Riley R."/>
            <person name="Sitrit Y."/>
            <person name="Stielow B."/>
            <person name="Szollosi G."/>
            <person name="Zifcakova L."/>
            <person name="Stursova M."/>
            <person name="Spatafora J.W."/>
            <person name="Tedersoo L."/>
            <person name="Vaario L.-M."/>
            <person name="Yamada A."/>
            <person name="Yan M."/>
            <person name="Wang P."/>
            <person name="Xu J."/>
            <person name="Bruns T."/>
            <person name="Baldrian P."/>
            <person name="Vilgalys R."/>
            <person name="Henrissat B."/>
            <person name="Grigoriev I.V."/>
            <person name="Hibbett D."/>
            <person name="Nagy L.G."/>
            <person name="Martin F.M."/>
        </authorList>
    </citation>
    <scope>NUCLEOTIDE SEQUENCE</scope>
    <source>
        <strain evidence="2">BED1</strain>
    </source>
</reference>
<protein>
    <submittedName>
        <fullName evidence="2">Uncharacterized protein</fullName>
    </submittedName>
</protein>
<sequence>MVLRLLSSQYADGENEGVEELQVPSLSDDPDDVDEPEYEGEEKEEDVELDDDDVGMEMDEDDGDDTEMDGNDEDDVEMDGDDEEDEEDACMDAEEEMGEVDGGQFPVLLTVTQVKSAQSLREKLESPHSTKSEVAMAYHNLIVSIFTTQSAEATTNRLHSLTDTFAISTSISMHGTFLHAHELSSGCSKMLYIALYSILHEVTARSSQPFTDGSNLELSVLFAQSGVTAGCAIYSLNFTFDGHSLSVTLFTNMYHDVYEDLSSTLQNELLLGMSEDDLGALKLSREIVDNPKEHRAGQGFLVSEMQNAWCLARLILQSPELCNEFFSFDDNGQPVPRRSRWQRYLHNVEKFKEGLYFLLHQIPGMPKRGTEEIRTKMVDTQFRSRSLFYMFDRLACIGFYTKTGHNTGRDKTSLTFLARSLEHQLQRYYASVATIEAWATDFLVPNPDPERHCYLLSSMGKCWKPSHLTRVIQGITKEHLGVTLNRNQLRHILPGIADHYNIAASCHGPSEMDYVMHSQMGHTTDTGNQLYSRKWDDHPELTSRFSHAAFMFCEEWQRLWGFDDAQPNRAAALARQAQYAESRGRPPFQQTSVQPCLAKAELDEVKLQLRSIQKILKGIQDCLVKGNPSQILTQIFQPYHPPPQSKPPSFRPNSVHSSSPHTPPSLQTPTALLSVHEVPTPVVEDNEASNRNHHPEMSRDESDVDDQVSLNLAHPTLILTHDVENDARRKRLKINADTGILMGGSQVTPKDSNMVYCLQCDVHIDQITMADHIRTMKREGDDWHIFSFSYRPVWRKKPFRFYREVDLRILCTLRMKDQSRSGVEYDKVVDNMDKISQTTRVVE</sequence>
<name>A0AAD4G7E0_BOLED</name>
<reference evidence="2" key="2">
    <citation type="journal article" date="2020" name="Nat. Commun.">
        <title>Large-scale genome sequencing of mycorrhizal fungi provides insights into the early evolution of symbiotic traits.</title>
        <authorList>
            <person name="Miyauchi S."/>
            <person name="Kiss E."/>
            <person name="Kuo A."/>
            <person name="Drula E."/>
            <person name="Kohler A."/>
            <person name="Sanchez-Garcia M."/>
            <person name="Morin E."/>
            <person name="Andreopoulos B."/>
            <person name="Barry K.W."/>
            <person name="Bonito G."/>
            <person name="Buee M."/>
            <person name="Carver A."/>
            <person name="Chen C."/>
            <person name="Cichocki N."/>
            <person name="Clum A."/>
            <person name="Culley D."/>
            <person name="Crous P.W."/>
            <person name="Fauchery L."/>
            <person name="Girlanda M."/>
            <person name="Hayes R.D."/>
            <person name="Keri Z."/>
            <person name="LaButti K."/>
            <person name="Lipzen A."/>
            <person name="Lombard V."/>
            <person name="Magnuson J."/>
            <person name="Maillard F."/>
            <person name="Murat C."/>
            <person name="Nolan M."/>
            <person name="Ohm R.A."/>
            <person name="Pangilinan J."/>
            <person name="Pereira M.F."/>
            <person name="Perotto S."/>
            <person name="Peter M."/>
            <person name="Pfister S."/>
            <person name="Riley R."/>
            <person name="Sitrit Y."/>
            <person name="Stielow J.B."/>
            <person name="Szollosi G."/>
            <person name="Zifcakova L."/>
            <person name="Stursova M."/>
            <person name="Spatafora J.W."/>
            <person name="Tedersoo L."/>
            <person name="Vaario L.M."/>
            <person name="Yamada A."/>
            <person name="Yan M."/>
            <person name="Wang P."/>
            <person name="Xu J."/>
            <person name="Bruns T."/>
            <person name="Baldrian P."/>
            <person name="Vilgalys R."/>
            <person name="Dunand C."/>
            <person name="Henrissat B."/>
            <person name="Grigoriev I.V."/>
            <person name="Hibbett D."/>
            <person name="Nagy L.G."/>
            <person name="Martin F.M."/>
        </authorList>
    </citation>
    <scope>NUCLEOTIDE SEQUENCE</scope>
    <source>
        <strain evidence="2">BED1</strain>
    </source>
</reference>
<dbReference type="AlphaFoldDB" id="A0AAD4G7E0"/>
<dbReference type="EMBL" id="WHUW01000099">
    <property type="protein sequence ID" value="KAF8425011.1"/>
    <property type="molecule type" value="Genomic_DNA"/>
</dbReference>
<evidence type="ECO:0000256" key="1">
    <source>
        <dbReference type="SAM" id="MobiDB-lite"/>
    </source>
</evidence>
<feature type="compositionally biased region" description="Pro residues" evidence="1">
    <location>
        <begin position="639"/>
        <end position="650"/>
    </location>
</feature>
<feature type="compositionally biased region" description="Acidic residues" evidence="1">
    <location>
        <begin position="28"/>
        <end position="89"/>
    </location>
</feature>
<accession>A0AAD4G7E0</accession>
<comment type="caution">
    <text evidence="2">The sequence shown here is derived from an EMBL/GenBank/DDBJ whole genome shotgun (WGS) entry which is preliminary data.</text>
</comment>
<dbReference type="Proteomes" id="UP001194468">
    <property type="component" value="Unassembled WGS sequence"/>
</dbReference>
<keyword evidence="3" id="KW-1185">Reference proteome</keyword>
<feature type="region of interest" description="Disordered" evidence="1">
    <location>
        <begin position="635"/>
        <end position="668"/>
    </location>
</feature>
<proteinExistence type="predicted"/>
<feature type="compositionally biased region" description="Polar residues" evidence="1">
    <location>
        <begin position="1"/>
        <end position="10"/>
    </location>
</feature>
<feature type="compositionally biased region" description="Basic and acidic residues" evidence="1">
    <location>
        <begin position="688"/>
        <end position="701"/>
    </location>
</feature>
<organism evidence="2 3">
    <name type="scientific">Boletus edulis BED1</name>
    <dbReference type="NCBI Taxonomy" id="1328754"/>
    <lineage>
        <taxon>Eukaryota</taxon>
        <taxon>Fungi</taxon>
        <taxon>Dikarya</taxon>
        <taxon>Basidiomycota</taxon>
        <taxon>Agaricomycotina</taxon>
        <taxon>Agaricomycetes</taxon>
        <taxon>Agaricomycetidae</taxon>
        <taxon>Boletales</taxon>
        <taxon>Boletineae</taxon>
        <taxon>Boletaceae</taxon>
        <taxon>Boletoideae</taxon>
        <taxon>Boletus</taxon>
    </lineage>
</organism>
<gene>
    <name evidence="2" type="ORF">L210DRAFT_3509384</name>
</gene>
<feature type="compositionally biased region" description="Low complexity" evidence="1">
    <location>
        <begin position="651"/>
        <end position="668"/>
    </location>
</feature>
<feature type="region of interest" description="Disordered" evidence="1">
    <location>
        <begin position="682"/>
        <end position="706"/>
    </location>
</feature>